<dbReference type="SUPFAM" id="SSF54211">
    <property type="entry name" value="Ribosomal protein S5 domain 2-like"/>
    <property type="match status" value="1"/>
</dbReference>
<dbReference type="InterPro" id="IPR027065">
    <property type="entry name" value="Lon_Prtase"/>
</dbReference>
<dbReference type="InterPro" id="IPR036034">
    <property type="entry name" value="PDZ_sf"/>
</dbReference>
<dbReference type="GO" id="GO:0006508">
    <property type="term" value="P:proteolysis"/>
    <property type="evidence" value="ECO:0007669"/>
    <property type="project" value="InterPro"/>
</dbReference>
<sequence>MPAHPGDVPPPGADDEAVTPRGVTLGVTFLATVLLVSGLAVVPSPYVVKSPGPTRDTLGQVDDEDLITIEGAETYESTGELLLTTVGVGGGPGYPVNLVQVLQGWADGTRAVFPVEEVFPADTTQEELDASSAADMTSSQENATYAALHELGYEIPVEVTVLQAVEGSGAEGHVEEGDVITTVAGTPIEEYEDLTTALDGTEAGAPVTLGVLRDGVPVELSFPSSPDPQGGDGARLGVFVSPAFDFPVDVSIRIDDIGGPSAGTMFALGIIDRLTEVDEANGEIIAGTGTIDTSGTVGPIGGIQQKLHGALRDGAAWFLAPADNCSEVYGHVPDGLTVVRVETLSDALAATTAIGSGDTADLPTCTADDVAASR</sequence>
<gene>
    <name evidence="2" type="ORF">JAV76_13865</name>
</gene>
<feature type="domain" description="PDZ" evidence="1">
    <location>
        <begin position="133"/>
        <end position="215"/>
    </location>
</feature>
<keyword evidence="3" id="KW-1185">Reference proteome</keyword>
<dbReference type="Pfam" id="PF13180">
    <property type="entry name" value="PDZ_2"/>
    <property type="match status" value="1"/>
</dbReference>
<evidence type="ECO:0000259" key="1">
    <source>
        <dbReference type="PROSITE" id="PS50106"/>
    </source>
</evidence>
<dbReference type="InterPro" id="IPR020568">
    <property type="entry name" value="Ribosomal_Su5_D2-typ_SF"/>
</dbReference>
<dbReference type="PANTHER" id="PTHR10046">
    <property type="entry name" value="ATP DEPENDENT LON PROTEASE FAMILY MEMBER"/>
    <property type="match status" value="1"/>
</dbReference>
<dbReference type="EMBL" id="JAEINH010000016">
    <property type="protein sequence ID" value="MBI9116100.1"/>
    <property type="molecule type" value="Genomic_DNA"/>
</dbReference>
<dbReference type="Pfam" id="PF05362">
    <property type="entry name" value="Lon_C"/>
    <property type="match status" value="1"/>
</dbReference>
<dbReference type="InterPro" id="IPR008269">
    <property type="entry name" value="Lon_proteolytic"/>
</dbReference>
<accession>A0A934IE68</accession>
<comment type="caution">
    <text evidence="2">The sequence shown here is derived from an EMBL/GenBank/DDBJ whole genome shotgun (WGS) entry which is preliminary data.</text>
</comment>
<organism evidence="2 3">
    <name type="scientific">Sanguibacter suaedae</name>
    <dbReference type="NCBI Taxonomy" id="2795737"/>
    <lineage>
        <taxon>Bacteria</taxon>
        <taxon>Bacillati</taxon>
        <taxon>Actinomycetota</taxon>
        <taxon>Actinomycetes</taxon>
        <taxon>Micrococcales</taxon>
        <taxon>Sanguibacteraceae</taxon>
        <taxon>Sanguibacter</taxon>
    </lineage>
</organism>
<dbReference type="SUPFAM" id="SSF50156">
    <property type="entry name" value="PDZ domain-like"/>
    <property type="match status" value="1"/>
</dbReference>
<dbReference type="GO" id="GO:0030163">
    <property type="term" value="P:protein catabolic process"/>
    <property type="evidence" value="ECO:0007669"/>
    <property type="project" value="InterPro"/>
</dbReference>
<name>A0A934IE68_9MICO</name>
<dbReference type="GO" id="GO:0004252">
    <property type="term" value="F:serine-type endopeptidase activity"/>
    <property type="evidence" value="ECO:0007669"/>
    <property type="project" value="InterPro"/>
</dbReference>
<protein>
    <submittedName>
        <fullName evidence="2">PDZ domain-containing protein</fullName>
    </submittedName>
</protein>
<dbReference type="GO" id="GO:0005524">
    <property type="term" value="F:ATP binding"/>
    <property type="evidence" value="ECO:0007669"/>
    <property type="project" value="InterPro"/>
</dbReference>
<dbReference type="Proteomes" id="UP000602087">
    <property type="component" value="Unassembled WGS sequence"/>
</dbReference>
<dbReference type="PROSITE" id="PS50106">
    <property type="entry name" value="PDZ"/>
    <property type="match status" value="1"/>
</dbReference>
<dbReference type="Gene3D" id="3.30.230.10">
    <property type="match status" value="1"/>
</dbReference>
<evidence type="ECO:0000313" key="2">
    <source>
        <dbReference type="EMBL" id="MBI9116100.1"/>
    </source>
</evidence>
<dbReference type="AlphaFoldDB" id="A0A934IE68"/>
<dbReference type="Gene3D" id="2.30.42.10">
    <property type="match status" value="1"/>
</dbReference>
<reference evidence="2" key="1">
    <citation type="submission" date="2020-12" db="EMBL/GenBank/DDBJ databases">
        <title>Sanguibacter suaedae sp. nov., isolated from Suaeda aralocaspica.</title>
        <authorList>
            <person name="Ma Q."/>
        </authorList>
    </citation>
    <scope>NUCLEOTIDE SEQUENCE</scope>
    <source>
        <strain evidence="2">YZGR15</strain>
    </source>
</reference>
<dbReference type="RefSeq" id="WP_198734670.1">
    <property type="nucleotide sequence ID" value="NZ_JAEINH010000016.1"/>
</dbReference>
<evidence type="ECO:0000313" key="3">
    <source>
        <dbReference type="Proteomes" id="UP000602087"/>
    </source>
</evidence>
<dbReference type="InterPro" id="IPR014721">
    <property type="entry name" value="Ribsml_uS5_D2-typ_fold_subgr"/>
</dbReference>
<proteinExistence type="predicted"/>
<dbReference type="GO" id="GO:0004176">
    <property type="term" value="F:ATP-dependent peptidase activity"/>
    <property type="evidence" value="ECO:0007669"/>
    <property type="project" value="InterPro"/>
</dbReference>
<dbReference type="InterPro" id="IPR001478">
    <property type="entry name" value="PDZ"/>
</dbReference>